<dbReference type="Proteomes" id="UP000095347">
    <property type="component" value="Unassembled WGS sequence"/>
</dbReference>
<dbReference type="PANTHER" id="PTHR43584">
    <property type="entry name" value="NUCLEOTIDYL TRANSFERASE"/>
    <property type="match status" value="1"/>
</dbReference>
<protein>
    <recommendedName>
        <fullName evidence="4">MobA-like NTP transferase domain-containing protein</fullName>
    </recommendedName>
</protein>
<dbReference type="Pfam" id="PF12804">
    <property type="entry name" value="NTP_transf_3"/>
    <property type="match status" value="1"/>
</dbReference>
<evidence type="ECO:0000256" key="3">
    <source>
        <dbReference type="ARBA" id="ARBA00022842"/>
    </source>
</evidence>
<gene>
    <name evidence="5" type="ORF">BEN30_02485</name>
</gene>
<reference evidence="6" key="1">
    <citation type="submission" date="2016-07" db="EMBL/GenBank/DDBJ databases">
        <authorList>
            <person name="Florea S."/>
            <person name="Webb J.S."/>
            <person name="Jaromczyk J."/>
            <person name="Schardl C.L."/>
        </authorList>
    </citation>
    <scope>NUCLEOTIDE SEQUENCE [LARGE SCALE GENOMIC DNA]</scope>
    <source>
        <strain evidence="6">MV-1</strain>
    </source>
</reference>
<dbReference type="RefSeq" id="WP_069956448.1">
    <property type="nucleotide sequence ID" value="NZ_MCGG01000003.1"/>
</dbReference>
<evidence type="ECO:0000313" key="6">
    <source>
        <dbReference type="Proteomes" id="UP000095347"/>
    </source>
</evidence>
<name>A0A1E5QC42_9PROT</name>
<dbReference type="CDD" id="cd02523">
    <property type="entry name" value="PC_cytidylyltransferase"/>
    <property type="match status" value="1"/>
</dbReference>
<evidence type="ECO:0000256" key="2">
    <source>
        <dbReference type="ARBA" id="ARBA00022695"/>
    </source>
</evidence>
<dbReference type="InterPro" id="IPR050065">
    <property type="entry name" value="GlmU-like"/>
</dbReference>
<evidence type="ECO:0000259" key="4">
    <source>
        <dbReference type="Pfam" id="PF12804"/>
    </source>
</evidence>
<organism evidence="5 6">
    <name type="scientific">Magnetovibrio blakemorei</name>
    <dbReference type="NCBI Taxonomy" id="28181"/>
    <lineage>
        <taxon>Bacteria</taxon>
        <taxon>Pseudomonadati</taxon>
        <taxon>Pseudomonadota</taxon>
        <taxon>Alphaproteobacteria</taxon>
        <taxon>Rhodospirillales</taxon>
        <taxon>Magnetovibrionaceae</taxon>
        <taxon>Magnetovibrio</taxon>
    </lineage>
</organism>
<dbReference type="InterPro" id="IPR025877">
    <property type="entry name" value="MobA-like_NTP_Trfase"/>
</dbReference>
<keyword evidence="2" id="KW-0548">Nucleotidyltransferase</keyword>
<dbReference type="AlphaFoldDB" id="A0A1E5QC42"/>
<dbReference type="Gene3D" id="3.90.550.10">
    <property type="entry name" value="Spore Coat Polysaccharide Biosynthesis Protein SpsA, Chain A"/>
    <property type="match status" value="1"/>
</dbReference>
<evidence type="ECO:0000256" key="1">
    <source>
        <dbReference type="ARBA" id="ARBA00022679"/>
    </source>
</evidence>
<dbReference type="PANTHER" id="PTHR43584:SF8">
    <property type="entry name" value="N-ACETYLMURAMATE ALPHA-1-PHOSPHATE URIDYLYLTRANSFERASE"/>
    <property type="match status" value="1"/>
</dbReference>
<comment type="caution">
    <text evidence="5">The sequence shown here is derived from an EMBL/GenBank/DDBJ whole genome shotgun (WGS) entry which is preliminary data.</text>
</comment>
<dbReference type="EMBL" id="MCGG01000003">
    <property type="protein sequence ID" value="OEJ69564.1"/>
    <property type="molecule type" value="Genomic_DNA"/>
</dbReference>
<dbReference type="OrthoDB" id="9814110at2"/>
<keyword evidence="6" id="KW-1185">Reference proteome</keyword>
<feature type="domain" description="MobA-like NTP transferase" evidence="4">
    <location>
        <begin position="4"/>
        <end position="119"/>
    </location>
</feature>
<dbReference type="STRING" id="28181.BEN30_02485"/>
<keyword evidence="3" id="KW-0460">Magnesium</keyword>
<dbReference type="InterPro" id="IPR029044">
    <property type="entry name" value="Nucleotide-diphossugar_trans"/>
</dbReference>
<accession>A0A1E5QC42</accession>
<proteinExistence type="predicted"/>
<sequence length="264" mass="28710">MRLIVLAAGTGSRLAPLTNDRPKCLVELGGKPLFEWTLDAADRAGIDEVIVVGGYLADQLSRYDVKVLVNEDFATTNMVHTLFLAQEYFGDGFIMSYGDIVYTPEVLNLVCSAPDGVSVTVDMNWRGYWEQRFDDPLGDAETLKFGDGMTIAEIGNPPTSYDDIEAQYIGLVAFNGSGVGMLENAIAAARADHVLGKKPFNCPRALDGIYMTDLLQGMVNMGGRISALPIHSQWLEIDTCRDLEVAHKLVKQGRMGALVGEVTA</sequence>
<dbReference type="SUPFAM" id="SSF53448">
    <property type="entry name" value="Nucleotide-diphospho-sugar transferases"/>
    <property type="match status" value="1"/>
</dbReference>
<evidence type="ECO:0000313" key="5">
    <source>
        <dbReference type="EMBL" id="OEJ69564.1"/>
    </source>
</evidence>
<dbReference type="GO" id="GO:0016779">
    <property type="term" value="F:nucleotidyltransferase activity"/>
    <property type="evidence" value="ECO:0007669"/>
    <property type="project" value="UniProtKB-KW"/>
</dbReference>
<keyword evidence="1" id="KW-0808">Transferase</keyword>